<dbReference type="SFLD" id="SFLDG01133">
    <property type="entry name" value="C1.5.4:_Enolase-phosphatase_Li"/>
    <property type="match status" value="1"/>
</dbReference>
<dbReference type="CDD" id="cd01629">
    <property type="entry name" value="HAD_EP"/>
    <property type="match status" value="1"/>
</dbReference>
<dbReference type="Gene3D" id="1.10.720.60">
    <property type="match status" value="1"/>
</dbReference>
<dbReference type="PRINTS" id="PR00413">
    <property type="entry name" value="HADHALOGNASE"/>
</dbReference>
<dbReference type="Pfam" id="PF00702">
    <property type="entry name" value="Hydrolase"/>
    <property type="match status" value="1"/>
</dbReference>
<evidence type="ECO:0000256" key="2">
    <source>
        <dbReference type="ARBA" id="ARBA00022801"/>
    </source>
</evidence>
<comment type="pathway">
    <text evidence="4">Amino-acid biosynthesis; L-methionine biosynthesis via salvage pathway; L-methionine from S-methyl-5-thio-alpha-D-ribose 1-phosphate: step 3/6.</text>
</comment>
<dbReference type="InterPro" id="IPR006439">
    <property type="entry name" value="HAD-SF_hydro_IA"/>
</dbReference>
<keyword evidence="4" id="KW-0460">Magnesium</keyword>
<comment type="function">
    <text evidence="4">Bifunctional enzyme that catalyzes the enolization of 2,3-diketo-5-methylthiopentyl-1-phosphate (DK-MTP-1-P) into the intermediate 2-hydroxy-3-keto-5-methylthiopentenyl-1-phosphate (HK-MTPenyl-1-P), which is then dephosphorylated to form the acireductone 1,2-dihydroxy-3-keto-5-methylthiopentene (DHK-MTPene).</text>
</comment>
<gene>
    <name evidence="4" type="primary">mtnC</name>
    <name evidence="5" type="ordered locus">HTH_1579</name>
</gene>
<dbReference type="eggNOG" id="COG4229">
    <property type="taxonomic scope" value="Bacteria"/>
</dbReference>
<dbReference type="AlphaFoldDB" id="D3DJM5"/>
<dbReference type="PATRIC" id="fig|608538.5.peg.1597"/>
<dbReference type="GO" id="GO:0043716">
    <property type="term" value="F:2-hydroxy-3-keto-5-methylthiopentenyl-1-phosphate phosphatase activity"/>
    <property type="evidence" value="ECO:0007669"/>
    <property type="project" value="UniProtKB-UniRule"/>
</dbReference>
<evidence type="ECO:0000256" key="1">
    <source>
        <dbReference type="ARBA" id="ARBA00022605"/>
    </source>
</evidence>
<evidence type="ECO:0000256" key="3">
    <source>
        <dbReference type="ARBA" id="ARBA00023167"/>
    </source>
</evidence>
<evidence type="ECO:0000313" key="5">
    <source>
        <dbReference type="EMBL" id="BAI70027.1"/>
    </source>
</evidence>
<dbReference type="InterPro" id="IPR023943">
    <property type="entry name" value="Enolase-ppase_E1"/>
</dbReference>
<dbReference type="HAMAP" id="MF_01681">
    <property type="entry name" value="Salvage_MtnC"/>
    <property type="match status" value="1"/>
</dbReference>
<comment type="cofactor">
    <cofactor evidence="4">
        <name>Mg(2+)</name>
        <dbReference type="ChEBI" id="CHEBI:18420"/>
    </cofactor>
    <text evidence="4">Binds 1 Mg(2+) ion per subunit.</text>
</comment>
<dbReference type="GO" id="GO:0019509">
    <property type="term" value="P:L-methionine salvage from methylthioadenosine"/>
    <property type="evidence" value="ECO:0007669"/>
    <property type="project" value="UniProtKB-UniRule"/>
</dbReference>
<dbReference type="OrthoDB" id="9809962at2"/>
<dbReference type="SUPFAM" id="SSF56784">
    <property type="entry name" value="HAD-like"/>
    <property type="match status" value="1"/>
</dbReference>
<sequence length="222" mass="25563">MISAILTDIEGTTSSISFVKDVLFPYSRRKLRDFLRDHTQDREVQAILEELFKKVGKRLSIEETAELLTQWIDEDRKEPILKDLQGLIWEEGYRKGELIGHIYQDAYQKLKEWHQKGIKLYVFSSGSVKAQRLLFSHTPYGDITYLFSGYFDAKIGSKKSSESYLKIAKAVSLKPEQMLFLSDVEEELNAAKSAGMHTVRLVRDGEAFSKHTIVKDFYSIAI</sequence>
<evidence type="ECO:0000313" key="6">
    <source>
        <dbReference type="Proteomes" id="UP000002574"/>
    </source>
</evidence>
<dbReference type="GO" id="GO:0000287">
    <property type="term" value="F:magnesium ion binding"/>
    <property type="evidence" value="ECO:0007669"/>
    <property type="project" value="UniProtKB-UniRule"/>
</dbReference>
<organism evidence="5 6">
    <name type="scientific">Hydrogenobacter thermophilus (strain DSM 6534 / IAM 12695 / TK-6)</name>
    <dbReference type="NCBI Taxonomy" id="608538"/>
    <lineage>
        <taxon>Bacteria</taxon>
        <taxon>Pseudomonadati</taxon>
        <taxon>Aquificota</taxon>
        <taxon>Aquificia</taxon>
        <taxon>Aquificales</taxon>
        <taxon>Aquificaceae</taxon>
        <taxon>Hydrogenobacter</taxon>
    </lineage>
</organism>
<keyword evidence="2 4" id="KW-0378">Hydrolase</keyword>
<keyword evidence="6" id="KW-1185">Reference proteome</keyword>
<comment type="pathway">
    <text evidence="4">Amino-acid biosynthesis; L-methionine biosynthesis via salvage pathway; L-methionine from S-methyl-5-thio-alpha-D-ribose 1-phosphate: step 4/6.</text>
</comment>
<dbReference type="NCBIfam" id="TIGR01691">
    <property type="entry name" value="enolase-ppase"/>
    <property type="match status" value="1"/>
</dbReference>
<keyword evidence="1 4" id="KW-0028">Amino-acid biosynthesis</keyword>
<accession>D3DJM5</accession>
<dbReference type="SFLD" id="SFLDF00044">
    <property type="entry name" value="enolase-phosphatase"/>
    <property type="match status" value="1"/>
</dbReference>
<dbReference type="Proteomes" id="UP000002574">
    <property type="component" value="Chromosome"/>
</dbReference>
<dbReference type="RefSeq" id="WP_012964207.1">
    <property type="nucleotide sequence ID" value="NC_013799.1"/>
</dbReference>
<dbReference type="InterPro" id="IPR023214">
    <property type="entry name" value="HAD_sf"/>
</dbReference>
<reference evidence="5 6" key="1">
    <citation type="journal article" date="2010" name="J. Bacteriol.">
        <title>Complete genome sequence of the thermophilic, obligately chemolithoautotrophic hydrogen-oxidizing bacterium Hydrogenobacter thermophilus TK-6.</title>
        <authorList>
            <person name="Arai H."/>
            <person name="Kanbe H."/>
            <person name="Ishii M."/>
            <person name="Igarashi Y."/>
        </authorList>
    </citation>
    <scope>NUCLEOTIDE SEQUENCE [LARGE SCALE GENOMIC DNA]</scope>
    <source>
        <strain evidence="6">DSM 6534 / IAM 12695 / TK-6 [Tokyo]</strain>
    </source>
</reference>
<comment type="subunit">
    <text evidence="4">Monomer.</text>
</comment>
<dbReference type="KEGG" id="hth:HTH_1579"/>
<name>D3DJM5_HYDTT</name>
<evidence type="ECO:0000256" key="4">
    <source>
        <dbReference type="HAMAP-Rule" id="MF_01681"/>
    </source>
</evidence>
<comment type="catalytic activity">
    <reaction evidence="4">
        <text>5-methylsulfanyl-2,3-dioxopentyl phosphate + H2O = 1,2-dihydroxy-5-(methylsulfanyl)pent-1-en-3-one + phosphate</text>
        <dbReference type="Rhea" id="RHEA:21700"/>
        <dbReference type="ChEBI" id="CHEBI:15377"/>
        <dbReference type="ChEBI" id="CHEBI:43474"/>
        <dbReference type="ChEBI" id="CHEBI:49252"/>
        <dbReference type="ChEBI" id="CHEBI:58828"/>
        <dbReference type="EC" id="3.1.3.77"/>
    </reaction>
</comment>
<dbReference type="STRING" id="608538.HTH_1579"/>
<dbReference type="EC" id="3.1.3.77" evidence="4"/>
<dbReference type="InterPro" id="IPR036412">
    <property type="entry name" value="HAD-like_sf"/>
</dbReference>
<dbReference type="Gene3D" id="3.40.50.1000">
    <property type="entry name" value="HAD superfamily/HAD-like"/>
    <property type="match status" value="1"/>
</dbReference>
<dbReference type="GO" id="GO:0043715">
    <property type="term" value="F:2,3-diketo-5-methylthiopentyl-1-phosphate enolase activity"/>
    <property type="evidence" value="ECO:0007669"/>
    <property type="project" value="UniProtKB-UniRule"/>
</dbReference>
<dbReference type="EMBL" id="AP011112">
    <property type="protein sequence ID" value="BAI70027.1"/>
    <property type="molecule type" value="Genomic_DNA"/>
</dbReference>
<dbReference type="NCBIfam" id="TIGR01549">
    <property type="entry name" value="HAD-SF-IA-v1"/>
    <property type="match status" value="1"/>
</dbReference>
<keyword evidence="3 4" id="KW-0486">Methionine biosynthesis</keyword>
<dbReference type="UniPathway" id="UPA00904">
    <property type="reaction ID" value="UER00876"/>
</dbReference>
<dbReference type="GO" id="GO:0043874">
    <property type="term" value="F:acireductone synthase activity"/>
    <property type="evidence" value="ECO:0007669"/>
    <property type="project" value="UniProtKB-EC"/>
</dbReference>
<protein>
    <recommendedName>
        <fullName evidence="4">Enolase-phosphatase E1</fullName>
        <ecNumber evidence="4">3.1.3.77</ecNumber>
    </recommendedName>
    <alternativeName>
        <fullName evidence="4">2,3-diketo-5-methylthio-1-phosphopentane phosphatase</fullName>
    </alternativeName>
</protein>
<comment type="similarity">
    <text evidence="4">Belongs to the HAD-like hydrolase superfamily. MasA/MtnC family.</text>
</comment>
<proteinExistence type="inferred from homology"/>
<dbReference type="KEGG" id="hte:Hydth_1567"/>
<dbReference type="PANTHER" id="PTHR20371">
    <property type="entry name" value="ENOLASE-PHOSPHATASE E1"/>
    <property type="match status" value="1"/>
</dbReference>
<dbReference type="SFLD" id="SFLDS00003">
    <property type="entry name" value="Haloacid_Dehalogenase"/>
    <property type="match status" value="1"/>
</dbReference>
<dbReference type="SFLD" id="SFLDG01129">
    <property type="entry name" value="C1.5:_HAD__Beta-PGM__Phosphata"/>
    <property type="match status" value="1"/>
</dbReference>
<keyword evidence="4" id="KW-0479">Metal-binding</keyword>
<dbReference type="PANTHER" id="PTHR20371:SF1">
    <property type="entry name" value="ENOLASE-PHOSPHATASE E1"/>
    <property type="match status" value="1"/>
</dbReference>